<feature type="compositionally biased region" description="Basic and acidic residues" evidence="6">
    <location>
        <begin position="76"/>
        <end position="92"/>
    </location>
</feature>
<dbReference type="Pfam" id="PF08565">
    <property type="entry name" value="CDC37_M"/>
    <property type="match status" value="1"/>
</dbReference>
<evidence type="ECO:0000259" key="9">
    <source>
        <dbReference type="SMART" id="SM01071"/>
    </source>
</evidence>
<dbReference type="InterPro" id="IPR013855">
    <property type="entry name" value="Cdc37_N_dom"/>
</dbReference>
<dbReference type="GO" id="GO:0006457">
    <property type="term" value="P:protein folding"/>
    <property type="evidence" value="ECO:0000318"/>
    <property type="project" value="GO_Central"/>
</dbReference>
<feature type="compositionally biased region" description="Acidic residues" evidence="6">
    <location>
        <begin position="350"/>
        <end position="361"/>
    </location>
</feature>
<evidence type="ECO:0000256" key="6">
    <source>
        <dbReference type="SAM" id="MobiDB-lite"/>
    </source>
</evidence>
<dbReference type="Gene3D" id="6.10.140.250">
    <property type="match status" value="1"/>
</dbReference>
<dbReference type="Ensembl" id="ENSCINT00000013301.3">
    <property type="protein sequence ID" value="ENSCINP00000013301.3"/>
    <property type="gene ID" value="ENSCING00000006469.3"/>
</dbReference>
<dbReference type="GO" id="GO:0005737">
    <property type="term" value="C:cytoplasm"/>
    <property type="evidence" value="ECO:0000318"/>
    <property type="project" value="GO_Central"/>
</dbReference>
<dbReference type="Pfam" id="PF03234">
    <property type="entry name" value="CDC37_N"/>
    <property type="match status" value="1"/>
</dbReference>
<reference evidence="11" key="1">
    <citation type="journal article" date="2002" name="Science">
        <title>The draft genome of Ciona intestinalis: insights into chordate and vertebrate origins.</title>
        <authorList>
            <person name="Dehal P."/>
            <person name="Satou Y."/>
            <person name="Campbell R.K."/>
            <person name="Chapman J."/>
            <person name="Degnan B."/>
            <person name="De Tomaso A."/>
            <person name="Davidson B."/>
            <person name="Di Gregorio A."/>
            <person name="Gelpke M."/>
            <person name="Goodstein D.M."/>
            <person name="Harafuji N."/>
            <person name="Hastings K.E."/>
            <person name="Ho I."/>
            <person name="Hotta K."/>
            <person name="Huang W."/>
            <person name="Kawashima T."/>
            <person name="Lemaire P."/>
            <person name="Martinez D."/>
            <person name="Meinertzhagen I.A."/>
            <person name="Necula S."/>
            <person name="Nonaka M."/>
            <person name="Putnam N."/>
            <person name="Rash S."/>
            <person name="Saiga H."/>
            <person name="Satake M."/>
            <person name="Terry A."/>
            <person name="Yamada L."/>
            <person name="Wang H.G."/>
            <person name="Awazu S."/>
            <person name="Azumi K."/>
            <person name="Boore J."/>
            <person name="Branno M."/>
            <person name="Chin-Bow S."/>
            <person name="DeSantis R."/>
            <person name="Doyle S."/>
            <person name="Francino P."/>
            <person name="Keys D.N."/>
            <person name="Haga S."/>
            <person name="Hayashi H."/>
            <person name="Hino K."/>
            <person name="Imai K.S."/>
            <person name="Inaba K."/>
            <person name="Kano S."/>
            <person name="Kobayashi K."/>
            <person name="Kobayashi M."/>
            <person name="Lee B.I."/>
            <person name="Makabe K.W."/>
            <person name="Manohar C."/>
            <person name="Matassi G."/>
            <person name="Medina M."/>
            <person name="Mochizuki Y."/>
            <person name="Mount S."/>
            <person name="Morishita T."/>
            <person name="Miura S."/>
            <person name="Nakayama A."/>
            <person name="Nishizaka S."/>
            <person name="Nomoto H."/>
            <person name="Ohta F."/>
            <person name="Oishi K."/>
            <person name="Rigoutsos I."/>
            <person name="Sano M."/>
            <person name="Sasaki A."/>
            <person name="Sasakura Y."/>
            <person name="Shoguchi E."/>
            <person name="Shin-i T."/>
            <person name="Spagnuolo A."/>
            <person name="Stainier D."/>
            <person name="Suzuki M.M."/>
            <person name="Tassy O."/>
            <person name="Takatori N."/>
            <person name="Tokuoka M."/>
            <person name="Yagi K."/>
            <person name="Yoshizaki F."/>
            <person name="Wada S."/>
            <person name="Zhang C."/>
            <person name="Hyatt P.D."/>
            <person name="Larimer F."/>
            <person name="Detter C."/>
            <person name="Doggett N."/>
            <person name="Glavina T."/>
            <person name="Hawkins T."/>
            <person name="Richardson P."/>
            <person name="Lucas S."/>
            <person name="Kohara Y."/>
            <person name="Levine M."/>
            <person name="Satoh N."/>
            <person name="Rokhsar D.S."/>
        </authorList>
    </citation>
    <scope>NUCLEOTIDE SEQUENCE [LARGE SCALE GENOMIC DNA]</scope>
</reference>
<name>F6Q558_CIOIN</name>
<evidence type="ECO:0000256" key="1">
    <source>
        <dbReference type="ARBA" id="ARBA00004496"/>
    </source>
</evidence>
<feature type="domain" description="Cdc37 N-terminal" evidence="9">
    <location>
        <begin position="1"/>
        <end position="124"/>
    </location>
</feature>
<protein>
    <recommendedName>
        <fullName evidence="5">Hsp90 chaperone protein kinase-targeting subunit</fullName>
    </recommendedName>
</protein>
<dbReference type="GeneTree" id="ENSGT00390000013443"/>
<dbReference type="Proteomes" id="UP000008144">
    <property type="component" value="Chromosome 8"/>
</dbReference>
<dbReference type="STRING" id="7719.ENSCINP00000013301"/>
<dbReference type="EMBL" id="EAAA01002680">
    <property type="status" value="NOT_ANNOTATED_CDS"/>
    <property type="molecule type" value="Genomic_DNA"/>
</dbReference>
<reference evidence="10" key="2">
    <citation type="journal article" date="2008" name="Genome Biol.">
        <title>Improved genome assembly and evidence-based global gene model set for the chordate Ciona intestinalis: new insight into intron and operon populations.</title>
        <authorList>
            <person name="Satou Y."/>
            <person name="Mineta K."/>
            <person name="Ogasawara M."/>
            <person name="Sasakura Y."/>
            <person name="Shoguchi E."/>
            <person name="Ueno K."/>
            <person name="Yamada L."/>
            <person name="Matsumoto J."/>
            <person name="Wasserscheid J."/>
            <person name="Dewar K."/>
            <person name="Wiley G.B."/>
            <person name="Macmil S.L."/>
            <person name="Roe B.A."/>
            <person name="Zeller R.W."/>
            <person name="Hastings K.E."/>
            <person name="Lemaire P."/>
            <person name="Lindquist E."/>
            <person name="Endo T."/>
            <person name="Hotta K."/>
            <person name="Inaba K."/>
        </authorList>
    </citation>
    <scope>NUCLEOTIDE SEQUENCE [LARGE SCALE GENOMIC DNA]</scope>
    <source>
        <strain evidence="10">wild type</strain>
    </source>
</reference>
<dbReference type="InterPro" id="IPR038189">
    <property type="entry name" value="Cdc37_Hsp90-bd_sf"/>
</dbReference>
<feature type="region of interest" description="Disordered" evidence="6">
    <location>
        <begin position="342"/>
        <end position="389"/>
    </location>
</feature>
<dbReference type="Pfam" id="PF08564">
    <property type="entry name" value="CDC37_C"/>
    <property type="match status" value="1"/>
</dbReference>
<feature type="compositionally biased region" description="Basic and acidic residues" evidence="6">
    <location>
        <begin position="39"/>
        <end position="68"/>
    </location>
</feature>
<dbReference type="PANTHER" id="PTHR12800:SF4">
    <property type="entry name" value="HSP90 CO-CHAPERONE CDC37"/>
    <property type="match status" value="1"/>
</dbReference>
<keyword evidence="3" id="KW-0963">Cytoplasm</keyword>
<comment type="subcellular location">
    <subcellularLocation>
        <location evidence="1">Cytoplasm</location>
    </subcellularLocation>
</comment>
<evidence type="ECO:0000259" key="8">
    <source>
        <dbReference type="SMART" id="SM01070"/>
    </source>
</evidence>
<dbReference type="SUPFAM" id="SSF101391">
    <property type="entry name" value="Hsp90 co-chaperone CDC37"/>
    <property type="match status" value="1"/>
</dbReference>
<evidence type="ECO:0000256" key="5">
    <source>
        <dbReference type="ARBA" id="ARBA00031396"/>
    </source>
</evidence>
<dbReference type="FunFam" id="1.20.58.610:FF:000001">
    <property type="entry name" value="Hsp90 co-chaperone Cdc37-like 1"/>
    <property type="match status" value="1"/>
</dbReference>
<dbReference type="PANTHER" id="PTHR12800">
    <property type="entry name" value="CDC37-RELATED"/>
    <property type="match status" value="1"/>
</dbReference>
<organism evidence="10 11">
    <name type="scientific">Ciona intestinalis</name>
    <name type="common">Transparent sea squirt</name>
    <name type="synonym">Ascidia intestinalis</name>
    <dbReference type="NCBI Taxonomy" id="7719"/>
    <lineage>
        <taxon>Eukaryota</taxon>
        <taxon>Metazoa</taxon>
        <taxon>Chordata</taxon>
        <taxon>Tunicata</taxon>
        <taxon>Ascidiacea</taxon>
        <taxon>Phlebobranchia</taxon>
        <taxon>Cionidae</taxon>
        <taxon>Ciona</taxon>
    </lineage>
</organism>
<dbReference type="InterPro" id="IPR013874">
    <property type="entry name" value="Cdc37_Hsp90-bd"/>
</dbReference>
<evidence type="ECO:0000313" key="11">
    <source>
        <dbReference type="Proteomes" id="UP000008144"/>
    </source>
</evidence>
<feature type="compositionally biased region" description="Low complexity" evidence="6">
    <location>
        <begin position="363"/>
        <end position="375"/>
    </location>
</feature>
<sequence length="389" mass="45370">RLDYSKWDHIEISDDEDETHPNIDTPSLFRWRHQARVERMEEQKKEREQLEKGKQAHKQKLQEVEQKLKSQALSEADAKKMSMTKEELKKQEEEFQKKERELLKKEKEQPWNIDTICKEGFSKSVINKKANDDDKNKTEEELFEEQKLFQQKNEKQLQHYGMLSKAADSRKYLQENPHLVSEKAANYLVIWCIDLQVDEKTSLMEQVAHQTIVLQFILQLASKMDTDPRNCFNAFFNRFEMSNADYMESFNDELNSFKKRVKERAEIRIQEAIKKYEEEERQKELGPGGLHPADVMETLPAVLRECFEKQDIPMLQKAISEMDQEEAKYHIKRCVDSGLWVPNANAKDDGAEEEEVYEEVEGSSAPDASPSASEANTSAPEAKDAGTEV</sequence>
<comment type="similarity">
    <text evidence="2">Belongs to the CDC37 family.</text>
</comment>
<dbReference type="AlphaFoldDB" id="F6Q558"/>
<evidence type="ECO:0000256" key="3">
    <source>
        <dbReference type="ARBA" id="ARBA00022490"/>
    </source>
</evidence>
<dbReference type="GO" id="GO:0051087">
    <property type="term" value="F:protein-folding chaperone binding"/>
    <property type="evidence" value="ECO:0000318"/>
    <property type="project" value="GO_Central"/>
</dbReference>
<reference evidence="10" key="4">
    <citation type="submission" date="2025-09" db="UniProtKB">
        <authorList>
            <consortium name="Ensembl"/>
        </authorList>
    </citation>
    <scope>IDENTIFICATION</scope>
</reference>
<dbReference type="InterPro" id="IPR004918">
    <property type="entry name" value="Cdc37"/>
</dbReference>
<dbReference type="SMART" id="SM01069">
    <property type="entry name" value="CDC37_C"/>
    <property type="match status" value="1"/>
</dbReference>
<feature type="compositionally biased region" description="Basic and acidic residues" evidence="6">
    <location>
        <begin position="1"/>
        <end position="12"/>
    </location>
</feature>
<accession>F6Q558</accession>
<feature type="region of interest" description="Disordered" evidence="6">
    <location>
        <begin position="1"/>
        <end position="26"/>
    </location>
</feature>
<dbReference type="GO" id="GO:0031072">
    <property type="term" value="F:heat shock protein binding"/>
    <property type="evidence" value="ECO:0000318"/>
    <property type="project" value="GO_Central"/>
</dbReference>
<evidence type="ECO:0000259" key="7">
    <source>
        <dbReference type="SMART" id="SM01069"/>
    </source>
</evidence>
<keyword evidence="11" id="KW-1185">Reference proteome</keyword>
<keyword evidence="4" id="KW-0143">Chaperone</keyword>
<dbReference type="InParanoid" id="F6Q558"/>
<dbReference type="GO" id="GO:0050821">
    <property type="term" value="P:protein stabilization"/>
    <property type="evidence" value="ECO:0000318"/>
    <property type="project" value="GO_Central"/>
</dbReference>
<evidence type="ECO:0000256" key="4">
    <source>
        <dbReference type="ARBA" id="ARBA00023186"/>
    </source>
</evidence>
<dbReference type="OMA" id="AEQCIII"/>
<reference evidence="10" key="3">
    <citation type="submission" date="2025-08" db="UniProtKB">
        <authorList>
            <consortium name="Ensembl"/>
        </authorList>
    </citation>
    <scope>IDENTIFICATION</scope>
</reference>
<feature type="domain" description="Cdc37 C-terminal" evidence="7">
    <location>
        <begin position="284"/>
        <end position="371"/>
    </location>
</feature>
<dbReference type="GO" id="GO:0051082">
    <property type="term" value="F:unfolded protein binding"/>
    <property type="evidence" value="ECO:0000318"/>
    <property type="project" value="GO_Central"/>
</dbReference>
<evidence type="ECO:0000313" key="10">
    <source>
        <dbReference type="Ensembl" id="ENSCINP00000013301.3"/>
    </source>
</evidence>
<feature type="region of interest" description="Disordered" evidence="6">
    <location>
        <begin position="39"/>
        <end position="92"/>
    </location>
</feature>
<proteinExistence type="inferred from homology"/>
<dbReference type="GO" id="GO:0019901">
    <property type="term" value="F:protein kinase binding"/>
    <property type="evidence" value="ECO:0007669"/>
    <property type="project" value="InterPro"/>
</dbReference>
<dbReference type="SMART" id="SM01071">
    <property type="entry name" value="CDC37_N"/>
    <property type="match status" value="1"/>
</dbReference>
<evidence type="ECO:0000256" key="2">
    <source>
        <dbReference type="ARBA" id="ARBA00006222"/>
    </source>
</evidence>
<dbReference type="SMART" id="SM01070">
    <property type="entry name" value="CDC37_M"/>
    <property type="match status" value="1"/>
</dbReference>
<gene>
    <name evidence="10" type="primary">LOC100185452</name>
</gene>
<dbReference type="FunCoup" id="F6Q558">
    <property type="interactions" value="794"/>
</dbReference>
<dbReference type="InterPro" id="IPR013873">
    <property type="entry name" value="Cdc37_C"/>
</dbReference>
<dbReference type="Gene3D" id="1.20.58.610">
    <property type="entry name" value="Cdc37, Hsp90 binding domain"/>
    <property type="match status" value="1"/>
</dbReference>
<feature type="domain" description="Cdc37 Hsp90 binding" evidence="8">
    <location>
        <begin position="122"/>
        <end position="280"/>
    </location>
</feature>
<dbReference type="HOGENOM" id="CLU_046495_0_0_1"/>